<gene>
    <name evidence="2" type="ORF">DHEL01_v206128</name>
</gene>
<feature type="region of interest" description="Disordered" evidence="1">
    <location>
        <begin position="222"/>
        <end position="246"/>
    </location>
</feature>
<dbReference type="InParanoid" id="A0A2P5HYY7"/>
<name>A0A2P5HYY7_DIAHE</name>
<accession>A0A2P5HYY7</accession>
<protein>
    <submittedName>
        <fullName evidence="2">Uncharacterized protein</fullName>
    </submittedName>
</protein>
<dbReference type="EMBL" id="MAVT02000482">
    <property type="protein sequence ID" value="POS75474.1"/>
    <property type="molecule type" value="Genomic_DNA"/>
</dbReference>
<feature type="region of interest" description="Disordered" evidence="1">
    <location>
        <begin position="138"/>
        <end position="169"/>
    </location>
</feature>
<feature type="region of interest" description="Disordered" evidence="1">
    <location>
        <begin position="260"/>
        <end position="286"/>
    </location>
</feature>
<sequence>MATGEEVARYYPLPSDEYLHAELKQLQDDFQAFQDLIASSRDQGGQDCICFDIDEHDHDHHDPAHNHDNDQPGDNNDDDQCPIHGNRIPEDNGGGPDMSNAGLQAALDKLTRRVMAKLDAQDEGCVCAARAGTATETATETAPETVTATQATPKTVTTTPAVPKTLPKTVTPAVPRTQFTSINPTQPEAAQQLFSSLFGSNESDDMDDDNHDNDDGYDDTTIFTTTTTTTTPNTAARARRNDPDPLAHLFDEFEGGLLNPETSSRLRDSDPFDFSTFDVTPPNLGR</sequence>
<evidence type="ECO:0000313" key="3">
    <source>
        <dbReference type="Proteomes" id="UP000094444"/>
    </source>
</evidence>
<dbReference type="OrthoDB" id="10653142at2759"/>
<dbReference type="AlphaFoldDB" id="A0A2P5HYY7"/>
<organism evidence="2 3">
    <name type="scientific">Diaporthe helianthi</name>
    <dbReference type="NCBI Taxonomy" id="158607"/>
    <lineage>
        <taxon>Eukaryota</taxon>
        <taxon>Fungi</taxon>
        <taxon>Dikarya</taxon>
        <taxon>Ascomycota</taxon>
        <taxon>Pezizomycotina</taxon>
        <taxon>Sordariomycetes</taxon>
        <taxon>Sordariomycetidae</taxon>
        <taxon>Diaporthales</taxon>
        <taxon>Diaporthaceae</taxon>
        <taxon>Diaporthe</taxon>
    </lineage>
</organism>
<evidence type="ECO:0000256" key="1">
    <source>
        <dbReference type="SAM" id="MobiDB-lite"/>
    </source>
</evidence>
<feature type="compositionally biased region" description="Basic and acidic residues" evidence="1">
    <location>
        <begin position="53"/>
        <end position="70"/>
    </location>
</feature>
<comment type="caution">
    <text evidence="2">The sequence shown here is derived from an EMBL/GenBank/DDBJ whole genome shotgun (WGS) entry which is preliminary data.</text>
</comment>
<keyword evidence="3" id="KW-1185">Reference proteome</keyword>
<feature type="compositionally biased region" description="Low complexity" evidence="1">
    <location>
        <begin position="222"/>
        <end position="234"/>
    </location>
</feature>
<proteinExistence type="predicted"/>
<evidence type="ECO:0000313" key="2">
    <source>
        <dbReference type="EMBL" id="POS75474.1"/>
    </source>
</evidence>
<feature type="region of interest" description="Disordered" evidence="1">
    <location>
        <begin position="53"/>
        <end position="101"/>
    </location>
</feature>
<dbReference type="Proteomes" id="UP000094444">
    <property type="component" value="Unassembled WGS sequence"/>
</dbReference>
<reference evidence="2" key="1">
    <citation type="submission" date="2017-09" db="EMBL/GenBank/DDBJ databases">
        <title>Polyketide synthases of a Diaporthe helianthi virulent isolate.</title>
        <authorList>
            <person name="Baroncelli R."/>
        </authorList>
    </citation>
    <scope>NUCLEOTIDE SEQUENCE [LARGE SCALE GENOMIC DNA]</scope>
    <source>
        <strain evidence="2">7/96</strain>
    </source>
</reference>